<comment type="similarity">
    <text evidence="1">Belongs to the thioredoxin family. DsbA subfamily.</text>
</comment>
<evidence type="ECO:0000259" key="2">
    <source>
        <dbReference type="PROSITE" id="PS51352"/>
    </source>
</evidence>
<protein>
    <submittedName>
        <fullName evidence="3">DsbA family protein</fullName>
    </submittedName>
</protein>
<accession>A0A538U234</accession>
<dbReference type="PANTHER" id="PTHR13887">
    <property type="entry name" value="GLUTATHIONE S-TRANSFERASE KAPPA"/>
    <property type="match status" value="1"/>
</dbReference>
<dbReference type="EMBL" id="VBPB01000267">
    <property type="protein sequence ID" value="TMQ69923.1"/>
    <property type="molecule type" value="Genomic_DNA"/>
</dbReference>
<reference evidence="3 4" key="1">
    <citation type="journal article" date="2019" name="Nat. Microbiol.">
        <title>Mediterranean grassland soil C-N compound turnover is dependent on rainfall and depth, and is mediated by genomically divergent microorganisms.</title>
        <authorList>
            <person name="Diamond S."/>
            <person name="Andeer P.F."/>
            <person name="Li Z."/>
            <person name="Crits-Christoph A."/>
            <person name="Burstein D."/>
            <person name="Anantharaman K."/>
            <person name="Lane K.R."/>
            <person name="Thomas B.C."/>
            <person name="Pan C."/>
            <person name="Northen T.R."/>
            <person name="Banfield J.F."/>
        </authorList>
    </citation>
    <scope>NUCLEOTIDE SEQUENCE [LARGE SCALE GENOMIC DNA]</scope>
    <source>
        <strain evidence="3">WS_11</strain>
    </source>
</reference>
<dbReference type="PROSITE" id="PS51352">
    <property type="entry name" value="THIOREDOXIN_2"/>
    <property type="match status" value="1"/>
</dbReference>
<evidence type="ECO:0000256" key="1">
    <source>
        <dbReference type="ARBA" id="ARBA00005791"/>
    </source>
</evidence>
<dbReference type="InterPro" id="IPR036249">
    <property type="entry name" value="Thioredoxin-like_sf"/>
</dbReference>
<dbReference type="InterPro" id="IPR013766">
    <property type="entry name" value="Thioredoxin_domain"/>
</dbReference>
<dbReference type="AlphaFoldDB" id="A0A538U234"/>
<dbReference type="Pfam" id="PF13462">
    <property type="entry name" value="Thioredoxin_4"/>
    <property type="match status" value="1"/>
</dbReference>
<dbReference type="Proteomes" id="UP000319771">
    <property type="component" value="Unassembled WGS sequence"/>
</dbReference>
<comment type="caution">
    <text evidence="3">The sequence shown here is derived from an EMBL/GenBank/DDBJ whole genome shotgun (WGS) entry which is preliminary data.</text>
</comment>
<gene>
    <name evidence="3" type="ORF">E6K81_13825</name>
</gene>
<evidence type="ECO:0000313" key="3">
    <source>
        <dbReference type="EMBL" id="TMQ69923.1"/>
    </source>
</evidence>
<dbReference type="PANTHER" id="PTHR13887:SF55">
    <property type="entry name" value="SLR0313 PROTEIN"/>
    <property type="match status" value="1"/>
</dbReference>
<feature type="domain" description="Thioredoxin" evidence="2">
    <location>
        <begin position="1"/>
        <end position="180"/>
    </location>
</feature>
<evidence type="ECO:0000313" key="4">
    <source>
        <dbReference type="Proteomes" id="UP000319771"/>
    </source>
</evidence>
<proteinExistence type="inferred from homology"/>
<dbReference type="SUPFAM" id="SSF52833">
    <property type="entry name" value="Thioredoxin-like"/>
    <property type="match status" value="1"/>
</dbReference>
<organism evidence="3 4">
    <name type="scientific">Eiseniibacteriota bacterium</name>
    <dbReference type="NCBI Taxonomy" id="2212470"/>
    <lineage>
        <taxon>Bacteria</taxon>
        <taxon>Candidatus Eiseniibacteriota</taxon>
    </lineage>
</organism>
<name>A0A538U234_UNCEI</name>
<dbReference type="Gene3D" id="3.40.30.10">
    <property type="entry name" value="Glutaredoxin"/>
    <property type="match status" value="1"/>
</dbReference>
<sequence>MTTKPHGPALVLHVGPRDHAKGPTNAPVTLVEYGDYECPHCGRAHPIVRSIQRELGERLRFVFRNFPLTEAHPNAENAAEAAEAAGAQGKFWEMHDELFDHQDALEPSDLIGMATGIGLDSHKVAAELKSHVYAARVREDFMSGVRSGVNGTPTFFLNGVRYDGPWDRRDLLAVVEAAIDAVAGRPR</sequence>
<dbReference type="InterPro" id="IPR012336">
    <property type="entry name" value="Thioredoxin-like_fold"/>
</dbReference>